<dbReference type="KEGG" id="pvt:110078246"/>
<dbReference type="InterPro" id="IPR008962">
    <property type="entry name" value="PapD-like_sf"/>
</dbReference>
<keyword evidence="9" id="KW-0282">Flagellum</keyword>
<dbReference type="Pfam" id="PF25248">
    <property type="entry name" value="Ig_CFAP65_8th"/>
    <property type="match status" value="1"/>
</dbReference>
<dbReference type="InterPro" id="IPR057467">
    <property type="entry name" value="Ig_CFAP65_8th"/>
</dbReference>
<proteinExistence type="predicted"/>
<keyword evidence="8" id="KW-1185">Reference proteome</keyword>
<evidence type="ECO:0000256" key="2">
    <source>
        <dbReference type="SAM" id="SignalP"/>
    </source>
</evidence>
<dbReference type="OrthoDB" id="415597at2759"/>
<dbReference type="Pfam" id="PF24291">
    <property type="entry name" value="Ig_CFAP65"/>
    <property type="match status" value="1"/>
</dbReference>
<dbReference type="InterPro" id="IPR057470">
    <property type="entry name" value="Ig_CFAP65_7th"/>
</dbReference>
<feature type="domain" description="CFAP65 tenth Ig-like" evidence="3">
    <location>
        <begin position="1245"/>
        <end position="1360"/>
    </location>
</feature>
<evidence type="ECO:0000259" key="7">
    <source>
        <dbReference type="Pfam" id="PF25249"/>
    </source>
</evidence>
<feature type="compositionally biased region" description="Basic and acidic residues" evidence="1">
    <location>
        <begin position="1722"/>
        <end position="1735"/>
    </location>
</feature>
<dbReference type="InterPro" id="IPR056344">
    <property type="entry name" value="Ig_CFAP65-like_9th"/>
</dbReference>
<organism evidence="8 9">
    <name type="scientific">Pogona vitticeps</name>
    <name type="common">central bearded dragon</name>
    <dbReference type="NCBI Taxonomy" id="103695"/>
    <lineage>
        <taxon>Eukaryota</taxon>
        <taxon>Metazoa</taxon>
        <taxon>Chordata</taxon>
        <taxon>Craniata</taxon>
        <taxon>Vertebrata</taxon>
        <taxon>Euteleostomi</taxon>
        <taxon>Lepidosauria</taxon>
        <taxon>Squamata</taxon>
        <taxon>Bifurcata</taxon>
        <taxon>Unidentata</taxon>
        <taxon>Episquamata</taxon>
        <taxon>Toxicofera</taxon>
        <taxon>Iguania</taxon>
        <taxon>Acrodonta</taxon>
        <taxon>Agamidae</taxon>
        <taxon>Amphibolurinae</taxon>
        <taxon>Pogona</taxon>
    </lineage>
</organism>
<dbReference type="InParanoid" id="A0A6J0THQ4"/>
<dbReference type="Gene3D" id="2.60.40.10">
    <property type="entry name" value="Immunoglobulins"/>
    <property type="match status" value="8"/>
</dbReference>
<accession>A0A6J0THQ4</accession>
<feature type="domain" description="CFAP65-like ninth Ig-like" evidence="5">
    <location>
        <begin position="1058"/>
        <end position="1239"/>
    </location>
</feature>
<dbReference type="Pfam" id="PF24816">
    <property type="entry name" value="Ig_CFAP65__9th"/>
    <property type="match status" value="1"/>
</dbReference>
<feature type="chain" id="PRO_5046492128" evidence="2">
    <location>
        <begin position="27"/>
        <end position="1854"/>
    </location>
</feature>
<dbReference type="Pfam" id="PF25249">
    <property type="entry name" value="Ig_CFAP65_7th"/>
    <property type="match status" value="1"/>
</dbReference>
<dbReference type="SUPFAM" id="SSF49354">
    <property type="entry name" value="PapD-like"/>
    <property type="match status" value="1"/>
</dbReference>
<dbReference type="GO" id="GO:0007288">
    <property type="term" value="P:sperm axoneme assembly"/>
    <property type="evidence" value="ECO:0007669"/>
    <property type="project" value="TreeGrafter"/>
</dbReference>
<dbReference type="Proteomes" id="UP001652642">
    <property type="component" value="Chromosome 1"/>
</dbReference>
<gene>
    <name evidence="9" type="primary">CFAP65</name>
</gene>
<feature type="domain" description="CFAP65 seventh Ig-like" evidence="7">
    <location>
        <begin position="826"/>
        <end position="900"/>
    </location>
</feature>
<reference evidence="9" key="2">
    <citation type="submission" date="2025-08" db="UniProtKB">
        <authorList>
            <consortium name="RefSeq"/>
        </authorList>
    </citation>
    <scope>IDENTIFICATION</scope>
</reference>
<protein>
    <submittedName>
        <fullName evidence="9">Cilia- and flagella-associated protein 65 isoform X1</fullName>
    </submittedName>
</protein>
<evidence type="ECO:0000313" key="9">
    <source>
        <dbReference type="RefSeq" id="XP_020647832.2"/>
    </source>
</evidence>
<evidence type="ECO:0000259" key="5">
    <source>
        <dbReference type="Pfam" id="PF24816"/>
    </source>
</evidence>
<evidence type="ECO:0000259" key="4">
    <source>
        <dbReference type="Pfam" id="PF24507"/>
    </source>
</evidence>
<feature type="region of interest" description="Disordered" evidence="1">
    <location>
        <begin position="1703"/>
        <end position="1747"/>
    </location>
</feature>
<dbReference type="Pfam" id="PF24771">
    <property type="entry name" value="Ig_CFAP74_1st"/>
    <property type="match status" value="1"/>
</dbReference>
<feature type="signal peptide" evidence="2">
    <location>
        <begin position="1"/>
        <end position="26"/>
    </location>
</feature>
<sequence>MGPRADGMLGPLPLLLPAWTPPLVCGAPVGNVPGPGQEPNEMLTHIERYSANPDPLQRLCHGSTKQNLMVSVRRSLDTAVKKSKKNIFWGIEVAEVLIWQGWCLGKEFTKHLILRNVCLKTQKLRFRPPTTHFFITIFPQPIILSPGMSITLPIIFRPLEKKEYEDSITFEKPEGEFSVVLHARLPHLDLLFPESIQLPLCAVHDTTEASFTMYNDGDLLTCFSWKAPKSFCLLPTRGILDPGEKCTVKVIFQPEMALVHDVLAMCSFGDTQEKAIRLKAVAKHPHLLVNVPEASCENAELPVFHDVLCFGSVAVDSISEKYVEIHNVSVVNAPFKIERVKDMTQRESDPVFSCDVIQASIPARGSLVIPFKFSPHTVGMKSVDYFSVVPPGKSGHSVLKVTGSCKGPEVSFQHPFVYFSCINLGEYLVQPLEIINTSDVPAFYQFDIDCEQSVFSIDCPYGILDGRSSVTLKVTFQPSHPIICHRRVACLVHHQDPLFLDLVGTCHTETTSPVILTLKHLTRYRTHMARGLTFFPPDILGTMLKEGKLLMDENGALTLPPEILEDKPPEEYPVTEPMVEYFHDGVSSDFTLFPPHVSLSIKEFDFGCCAKLQDVDPLPLCVANHTKGKITVIWTNKPNSPFQVIPESCDIPPLKTMAFHITFQPPQLNSLYAAELEGFAFYKVLRHYNNIEESITMCPSWSLTIRLRGHTFQPGRQHFIPQYTIDCHKVFPPVCQSMTTYRSMLISNVGSTAISFRMSREKCPSLLVKPSCGYIAPGAHQILVLSTCPADTSPQQHILSMQLNFSSEFNEEIILQSQAEPLILLLEGDGKLYFKPTCVGTTSSRTCTIKNCSRLSVRFRWKIQPSDKKLLSVQPTEGTLLPNEALAQTWTFCPREQVKYLLRSSVTVWRDQELLDDTTPKSIRYVLRVIGEGSFGTITAQEEQVDVGNILVGSTKSCEVTLFNNGACSLLYVLSVEQMITGPCDPEEVASDLLAIELDHCRGTVAARGKIFLRATLQPVRRLHYTWTISCAISTPRASTPLGEKQPVCRVVATGIYPSICITDACGIGSACGISKLHLWRLFSLDTLNQYLERDPTPQELTFRVPTRHSIQRIPPVYTPVMLDFNFGAAPVGCEPSVVVLMLQNNGVIPVNWAFLFPSDQKIDMEYWAESAEFDPSELHQMRIQDNHLFTVSPKAGKLLPGQEQMIHLSHRHDFTGTDRLPVLLKVSHGREILLNFIGVTLCPERHYIHFTSTKHVFTPIAIGTYDPPKQIYELYNGGATTAVYEIQVDALLKVQEENHKHAVFMCLNPKGEIGPGLTAHTEWIFSPLEAKMYSVEVPIHILEGDSALITFQGIGFDPHVMGETAQFDKVVSSATTPGSAKLIVPGLTVYLSQPRICLGNIPVYSKCSRLFFLNNASENEAIVFAWHTGISNATAVLNITPETGIVQPGESTHCVLTLYASENPCFYNVDLICEIFTQHPLDQYEKELQEWEAEKARQAVEFTITEKDLDVKNNHKQPFKGAPNLLGFAKSSKVLTEAQKYKTLPPIKNIQGPHPPASRSERRKLRDKEASRLWAKPEPPKPFLIHLGVTARSHSMDEFLTNFADDLPQHFLYRQTKKKSASSGATERTSVNRGKKKKEPTTIPSWTELASCTEQEAQLVTDMLSTVIKGLLEETQFQEAVIRSLAEPTPYFCQFWSPESAKQKHSPSGTSPAAFSPECSPKCRVESEASEGEKASPAGSSDAQESVSVIIRKEHFREQKEAIMRMPAFANLTETMLDNTIQNILVEASRGEVVLTARPRIIALPPLFAQKGISPIVSMIHKPSLAQPSTGPLVNTLRETKDCEGQRHIVLPP</sequence>
<dbReference type="CTD" id="255101"/>
<feature type="compositionally biased region" description="Polar residues" evidence="1">
    <location>
        <begin position="1622"/>
        <end position="1633"/>
    </location>
</feature>
<evidence type="ECO:0000259" key="6">
    <source>
        <dbReference type="Pfam" id="PF25248"/>
    </source>
</evidence>
<feature type="domain" description="CFAP65 fourth Ig-like" evidence="4">
    <location>
        <begin position="417"/>
        <end position="510"/>
    </location>
</feature>
<keyword evidence="9" id="KW-0966">Cell projection</keyword>
<feature type="region of interest" description="Disordered" evidence="1">
    <location>
        <begin position="1616"/>
        <end position="1643"/>
    </location>
</feature>
<dbReference type="PANTHER" id="PTHR46127">
    <property type="entry name" value="CILIA- AND FLAGELLA-ASSOCIATED PROTEIN 65"/>
    <property type="match status" value="1"/>
</dbReference>
<evidence type="ECO:0000256" key="1">
    <source>
        <dbReference type="SAM" id="MobiDB-lite"/>
    </source>
</evidence>
<keyword evidence="2" id="KW-0732">Signal</keyword>
<name>A0A6J0THQ4_9SAUR</name>
<dbReference type="InterPro" id="IPR052614">
    <property type="entry name" value="CFAP65"/>
</dbReference>
<evidence type="ECO:0000259" key="3">
    <source>
        <dbReference type="Pfam" id="PF24291"/>
    </source>
</evidence>
<feature type="region of interest" description="Disordered" evidence="1">
    <location>
        <begin position="1547"/>
        <end position="1572"/>
    </location>
</feature>
<keyword evidence="9" id="KW-0969">Cilium</keyword>
<evidence type="ECO:0000313" key="8">
    <source>
        <dbReference type="Proteomes" id="UP001652642"/>
    </source>
</evidence>
<dbReference type="InterPro" id="IPR056305">
    <property type="entry name" value="Ig_CFAP65_10th"/>
</dbReference>
<dbReference type="RefSeq" id="XP_020647832.2">
    <property type="nucleotide sequence ID" value="XM_020792173.2"/>
</dbReference>
<dbReference type="Pfam" id="PF24507">
    <property type="entry name" value="Ig_CFAP65_4th"/>
    <property type="match status" value="1"/>
</dbReference>
<dbReference type="GO" id="GO:0036126">
    <property type="term" value="C:sperm flagellum"/>
    <property type="evidence" value="ECO:0007669"/>
    <property type="project" value="TreeGrafter"/>
</dbReference>
<feature type="domain" description="CFAP65 eight Ig-like" evidence="6">
    <location>
        <begin position="935"/>
        <end position="1055"/>
    </location>
</feature>
<reference evidence="8" key="1">
    <citation type="submission" date="2025-05" db="UniProtKB">
        <authorList>
            <consortium name="RefSeq"/>
        </authorList>
    </citation>
    <scope>NUCLEOTIDE SEQUENCE [LARGE SCALE GENOMIC DNA]</scope>
</reference>
<dbReference type="InterPro" id="IPR058536">
    <property type="entry name" value="Ig_CFAP65_4th"/>
</dbReference>
<dbReference type="GeneID" id="110078246"/>
<dbReference type="GO" id="GO:0005737">
    <property type="term" value="C:cytoplasm"/>
    <property type="evidence" value="ECO:0007669"/>
    <property type="project" value="UniProtKB-SubCell"/>
</dbReference>
<dbReference type="PANTHER" id="PTHR46127:SF1">
    <property type="entry name" value="CILIA- AND FLAGELLA-ASSOCIATED PROTEIN 65"/>
    <property type="match status" value="1"/>
</dbReference>
<dbReference type="InterPro" id="IPR013783">
    <property type="entry name" value="Ig-like_fold"/>
</dbReference>